<keyword evidence="4 5" id="KW-0472">Membrane</keyword>
<feature type="transmembrane region" description="Helical" evidence="5">
    <location>
        <begin position="92"/>
        <end position="113"/>
    </location>
</feature>
<evidence type="ECO:0000313" key="8">
    <source>
        <dbReference type="Proteomes" id="UP000239494"/>
    </source>
</evidence>
<feature type="transmembrane region" description="Helical" evidence="5">
    <location>
        <begin position="21"/>
        <end position="44"/>
    </location>
</feature>
<comment type="caution">
    <text evidence="7">The sequence shown here is derived from an EMBL/GenBank/DDBJ whole genome shotgun (WGS) entry which is preliminary data.</text>
</comment>
<sequence length="151" mass="16091">MMIDLVRRDHPAPRTPRVSRALVGQAVRFGLVGTASTLATFAAYGLFRLVIPAVLANLLAIAATTVASAELHRRVTFSGATAVPDRMAVQNLVSWAWSSGATSVGLVVLGSFVVEPTYVQETAAMTVMTVVGGVARFAALRWWVLVPRRSV</sequence>
<reference evidence="7 8" key="1">
    <citation type="submission" date="2018-03" db="EMBL/GenBank/DDBJ databases">
        <title>Genomic Encyclopedia of Archaeal and Bacterial Type Strains, Phase II (KMG-II): from individual species to whole genera.</title>
        <authorList>
            <person name="Goeker M."/>
        </authorList>
    </citation>
    <scope>NUCLEOTIDE SEQUENCE [LARGE SCALE GENOMIC DNA]</scope>
    <source>
        <strain evidence="7 8">DSM 44720</strain>
    </source>
</reference>
<feature type="transmembrane region" description="Helical" evidence="5">
    <location>
        <begin position="50"/>
        <end position="71"/>
    </location>
</feature>
<keyword evidence="3 5" id="KW-1133">Transmembrane helix</keyword>
<evidence type="ECO:0000256" key="5">
    <source>
        <dbReference type="SAM" id="Phobius"/>
    </source>
</evidence>
<evidence type="ECO:0000313" key="7">
    <source>
        <dbReference type="EMBL" id="PRY45244.1"/>
    </source>
</evidence>
<evidence type="ECO:0000259" key="6">
    <source>
        <dbReference type="Pfam" id="PF04138"/>
    </source>
</evidence>
<dbReference type="Pfam" id="PF04138">
    <property type="entry name" value="GtrA_DPMS_TM"/>
    <property type="match status" value="1"/>
</dbReference>
<dbReference type="EMBL" id="PVTF01000002">
    <property type="protein sequence ID" value="PRY45244.1"/>
    <property type="molecule type" value="Genomic_DNA"/>
</dbReference>
<proteinExistence type="predicted"/>
<evidence type="ECO:0000256" key="3">
    <source>
        <dbReference type="ARBA" id="ARBA00022989"/>
    </source>
</evidence>
<gene>
    <name evidence="7" type="ORF">CLV43_102809</name>
</gene>
<evidence type="ECO:0000256" key="1">
    <source>
        <dbReference type="ARBA" id="ARBA00004141"/>
    </source>
</evidence>
<dbReference type="GO" id="GO:0000271">
    <property type="term" value="P:polysaccharide biosynthetic process"/>
    <property type="evidence" value="ECO:0007669"/>
    <property type="project" value="InterPro"/>
</dbReference>
<name>A0A2T0THR2_9PSEU</name>
<keyword evidence="2 5" id="KW-0812">Transmembrane</keyword>
<dbReference type="OrthoDB" id="3296646at2"/>
<comment type="subcellular location">
    <subcellularLocation>
        <location evidence="1">Membrane</location>
        <topology evidence="1">Multi-pass membrane protein</topology>
    </subcellularLocation>
</comment>
<protein>
    <submittedName>
        <fullName evidence="7">Putative flippase GtrA</fullName>
    </submittedName>
</protein>
<evidence type="ECO:0000256" key="2">
    <source>
        <dbReference type="ARBA" id="ARBA00022692"/>
    </source>
</evidence>
<dbReference type="GO" id="GO:0016020">
    <property type="term" value="C:membrane"/>
    <property type="evidence" value="ECO:0007669"/>
    <property type="project" value="UniProtKB-SubCell"/>
</dbReference>
<accession>A0A2T0THR2</accession>
<dbReference type="RefSeq" id="WP_106186761.1">
    <property type="nucleotide sequence ID" value="NZ_PVTF01000002.1"/>
</dbReference>
<dbReference type="AlphaFoldDB" id="A0A2T0THR2"/>
<evidence type="ECO:0000256" key="4">
    <source>
        <dbReference type="ARBA" id="ARBA00023136"/>
    </source>
</evidence>
<feature type="transmembrane region" description="Helical" evidence="5">
    <location>
        <begin position="125"/>
        <end position="144"/>
    </location>
</feature>
<dbReference type="InterPro" id="IPR007267">
    <property type="entry name" value="GtrA_DPMS_TM"/>
</dbReference>
<dbReference type="Proteomes" id="UP000239494">
    <property type="component" value="Unassembled WGS sequence"/>
</dbReference>
<feature type="domain" description="GtrA/DPMS transmembrane" evidence="6">
    <location>
        <begin position="28"/>
        <end position="144"/>
    </location>
</feature>
<organism evidence="7 8">
    <name type="scientific">Umezawaea tangerina</name>
    <dbReference type="NCBI Taxonomy" id="84725"/>
    <lineage>
        <taxon>Bacteria</taxon>
        <taxon>Bacillati</taxon>
        <taxon>Actinomycetota</taxon>
        <taxon>Actinomycetes</taxon>
        <taxon>Pseudonocardiales</taxon>
        <taxon>Pseudonocardiaceae</taxon>
        <taxon>Umezawaea</taxon>
    </lineage>
</organism>
<keyword evidence="8" id="KW-1185">Reference proteome</keyword>